<dbReference type="GO" id="GO:0008270">
    <property type="term" value="F:zinc ion binding"/>
    <property type="evidence" value="ECO:0007669"/>
    <property type="project" value="UniProtKB-KW"/>
</dbReference>
<evidence type="ECO:0000313" key="13">
    <source>
        <dbReference type="WBParaSite" id="TMUE_2000010052.1"/>
    </source>
</evidence>
<dbReference type="UniPathway" id="UPA00143"/>
<dbReference type="AlphaFoldDB" id="A0A5S6QT23"/>
<evidence type="ECO:0000256" key="2">
    <source>
        <dbReference type="ARBA" id="ARBA00004906"/>
    </source>
</evidence>
<proteinExistence type="predicted"/>
<dbReference type="PROSITE" id="PS00518">
    <property type="entry name" value="ZF_RING_1"/>
    <property type="match status" value="1"/>
</dbReference>
<dbReference type="WBParaSite" id="TMUE_2000010052.1">
    <property type="protein sequence ID" value="TMUE_2000010052.1"/>
    <property type="gene ID" value="WBGene00286879"/>
</dbReference>
<name>A0A5S6QT23_TRIMR</name>
<dbReference type="PANTHER" id="PTHR46076:SF3">
    <property type="entry name" value="E3 UBIQUITIN-PROTEIN LIGASE RING1"/>
    <property type="match status" value="1"/>
</dbReference>
<dbReference type="InterPro" id="IPR017907">
    <property type="entry name" value="Znf_RING_CS"/>
</dbReference>
<dbReference type="GO" id="GO:0003682">
    <property type="term" value="F:chromatin binding"/>
    <property type="evidence" value="ECO:0007669"/>
    <property type="project" value="TreeGrafter"/>
</dbReference>
<dbReference type="EC" id="2.3.2.27" evidence="3"/>
<keyword evidence="5" id="KW-0479">Metal-binding</keyword>
<dbReference type="Gene3D" id="3.10.20.90">
    <property type="entry name" value="Phosphatidylinositol 3-kinase Catalytic Subunit, Chain A, domain 1"/>
    <property type="match status" value="1"/>
</dbReference>
<evidence type="ECO:0000259" key="10">
    <source>
        <dbReference type="PROSITE" id="PS50089"/>
    </source>
</evidence>
<feature type="region of interest" description="Disordered" evidence="9">
    <location>
        <begin position="348"/>
        <end position="368"/>
    </location>
</feature>
<keyword evidence="7" id="KW-0862">Zinc</keyword>
<evidence type="ECO:0000313" key="11">
    <source>
        <dbReference type="Proteomes" id="UP000046395"/>
    </source>
</evidence>
<evidence type="ECO:0000256" key="8">
    <source>
        <dbReference type="PROSITE-ProRule" id="PRU00175"/>
    </source>
</evidence>
<dbReference type="InterPro" id="IPR013083">
    <property type="entry name" value="Znf_RING/FYVE/PHD"/>
</dbReference>
<dbReference type="InterPro" id="IPR043540">
    <property type="entry name" value="RING1/RING2"/>
</dbReference>
<dbReference type="GO" id="GO:0000151">
    <property type="term" value="C:ubiquitin ligase complex"/>
    <property type="evidence" value="ECO:0007669"/>
    <property type="project" value="InterPro"/>
</dbReference>
<dbReference type="Gene3D" id="3.30.40.10">
    <property type="entry name" value="Zinc/RING finger domain, C3HC4 (zinc finger)"/>
    <property type="match status" value="1"/>
</dbReference>
<keyword evidence="11" id="KW-1185">Reference proteome</keyword>
<dbReference type="SUPFAM" id="SSF57850">
    <property type="entry name" value="RING/U-box"/>
    <property type="match status" value="1"/>
</dbReference>
<reference evidence="11" key="1">
    <citation type="submission" date="2014-03" db="EMBL/GenBank/DDBJ databases">
        <title>The whipworm genome and dual-species transcriptomics of an intimate host-pathogen interaction.</title>
        <authorList>
            <person name="Foth B.J."/>
            <person name="Tsai I.J."/>
            <person name="Reid A.J."/>
            <person name="Bancroft A.J."/>
            <person name="Nichol S."/>
            <person name="Tracey A."/>
            <person name="Holroyd N."/>
            <person name="Cotton J.A."/>
            <person name="Stanley E.J."/>
            <person name="Zarowiecki M."/>
            <person name="Liu J.Z."/>
            <person name="Huckvale T."/>
            <person name="Cooper P.J."/>
            <person name="Grencis R.K."/>
            <person name="Berriman M."/>
        </authorList>
    </citation>
    <scope>NUCLEOTIDE SEQUENCE [LARGE SCALE GENOMIC DNA]</scope>
    <source>
        <strain evidence="11">Edinburgh</strain>
    </source>
</reference>
<dbReference type="GO" id="GO:0061630">
    <property type="term" value="F:ubiquitin protein ligase activity"/>
    <property type="evidence" value="ECO:0007669"/>
    <property type="project" value="UniProtKB-EC"/>
</dbReference>
<dbReference type="GO" id="GO:0016567">
    <property type="term" value="P:protein ubiquitination"/>
    <property type="evidence" value="ECO:0007669"/>
    <property type="project" value="UniProtKB-UniPathway"/>
</dbReference>
<dbReference type="GO" id="GO:0031519">
    <property type="term" value="C:PcG protein complex"/>
    <property type="evidence" value="ECO:0007669"/>
    <property type="project" value="TreeGrafter"/>
</dbReference>
<reference evidence="12 13" key="2">
    <citation type="submission" date="2019-12" db="UniProtKB">
        <authorList>
            <consortium name="WormBaseParasite"/>
        </authorList>
    </citation>
    <scope>IDENTIFICATION</scope>
</reference>
<evidence type="ECO:0000256" key="5">
    <source>
        <dbReference type="ARBA" id="ARBA00022723"/>
    </source>
</evidence>
<comment type="pathway">
    <text evidence="2">Protein modification; protein ubiquitination.</text>
</comment>
<evidence type="ECO:0000256" key="6">
    <source>
        <dbReference type="ARBA" id="ARBA00022771"/>
    </source>
</evidence>
<evidence type="ECO:0000256" key="4">
    <source>
        <dbReference type="ARBA" id="ARBA00022679"/>
    </source>
</evidence>
<evidence type="ECO:0000313" key="12">
    <source>
        <dbReference type="WBParaSite" id="TMUE_0000000100.1"/>
    </source>
</evidence>
<dbReference type="PROSITE" id="PS50089">
    <property type="entry name" value="ZF_RING_2"/>
    <property type="match status" value="1"/>
</dbReference>
<evidence type="ECO:0000256" key="9">
    <source>
        <dbReference type="SAM" id="MobiDB-lite"/>
    </source>
</evidence>
<sequence length="368" mass="40907">MKSVGNTASKEVPRIERLVQLANLSIKQVQTVEVVLPIVVIAHFRSVVILELTTFRRQNDISRARKAFQDPMAINNGIVAMPKRQIFDMNSEYQIAAAENDSVNSVVPRAFKSELNCPICLDTLKETMRSSECLHRYCKDCIRQSLNSGSKQCPACGVLLESKLSLTPDPTFDAIISVIMSSKEFSAQRSATEAGSTDFEPPDSTARQTATAAIHTEEPVLENGDVVFYLRHHPAMCYPENIRPIMLRDRLVRTCPTSATVAHIAKYLRMRVAIELFTKGDSSTSRNAGQIVRERMNRVSIYVRAANELIPLSLCESMSILTVFSKFQKFGLACPLEFYYYYHGKSGSGEAAGSRSPSPLEITGLNLD</sequence>
<keyword evidence="6 8" id="KW-0863">Zinc-finger</keyword>
<dbReference type="Pfam" id="PF13923">
    <property type="entry name" value="zf-C3HC4_2"/>
    <property type="match status" value="1"/>
</dbReference>
<dbReference type="WBParaSite" id="TMUE_0000000100.1">
    <property type="protein sequence ID" value="TMUE_0000000100.1"/>
    <property type="gene ID" value="WBGene00296048"/>
</dbReference>
<dbReference type="STRING" id="70415.A0A5S6QT23"/>
<dbReference type="SMART" id="SM00184">
    <property type="entry name" value="RING"/>
    <property type="match status" value="1"/>
</dbReference>
<dbReference type="Proteomes" id="UP000046395">
    <property type="component" value="Unassembled WGS sequence"/>
</dbReference>
<evidence type="ECO:0000256" key="1">
    <source>
        <dbReference type="ARBA" id="ARBA00000900"/>
    </source>
</evidence>
<dbReference type="PANTHER" id="PTHR46076">
    <property type="entry name" value="E3 UBIQUITIN-PROTEIN LIGASE RING1 / RING 2 FAMILY MEMBER"/>
    <property type="match status" value="1"/>
</dbReference>
<feature type="domain" description="RING-type" evidence="10">
    <location>
        <begin position="117"/>
        <end position="156"/>
    </location>
</feature>
<dbReference type="InterPro" id="IPR001841">
    <property type="entry name" value="Znf_RING"/>
</dbReference>
<evidence type="ECO:0000256" key="7">
    <source>
        <dbReference type="ARBA" id="ARBA00022833"/>
    </source>
</evidence>
<evidence type="ECO:0000256" key="3">
    <source>
        <dbReference type="ARBA" id="ARBA00012483"/>
    </source>
</evidence>
<organism evidence="11 13">
    <name type="scientific">Trichuris muris</name>
    <name type="common">Mouse whipworm</name>
    <dbReference type="NCBI Taxonomy" id="70415"/>
    <lineage>
        <taxon>Eukaryota</taxon>
        <taxon>Metazoa</taxon>
        <taxon>Ecdysozoa</taxon>
        <taxon>Nematoda</taxon>
        <taxon>Enoplea</taxon>
        <taxon>Dorylaimia</taxon>
        <taxon>Trichinellida</taxon>
        <taxon>Trichuridae</taxon>
        <taxon>Trichuris</taxon>
    </lineage>
</organism>
<accession>A0A5S6QT23</accession>
<comment type="catalytic activity">
    <reaction evidence="1">
        <text>S-ubiquitinyl-[E2 ubiquitin-conjugating enzyme]-L-cysteine + [acceptor protein]-L-lysine = [E2 ubiquitin-conjugating enzyme]-L-cysteine + N(6)-ubiquitinyl-[acceptor protein]-L-lysine.</text>
        <dbReference type="EC" id="2.3.2.27"/>
    </reaction>
</comment>
<protein>
    <recommendedName>
        <fullName evidence="3">RING-type E3 ubiquitin transferase</fullName>
        <ecNumber evidence="3">2.3.2.27</ecNumber>
    </recommendedName>
</protein>
<keyword evidence="4" id="KW-0808">Transferase</keyword>